<dbReference type="PRINTS" id="PR01050">
    <property type="entry name" value="PYRUVTKNASE"/>
</dbReference>
<dbReference type="Pfam" id="PF00224">
    <property type="entry name" value="PK"/>
    <property type="match status" value="1"/>
</dbReference>
<dbReference type="PANTHER" id="PTHR11817">
    <property type="entry name" value="PYRUVATE KINASE"/>
    <property type="match status" value="1"/>
</dbReference>
<comment type="pathway">
    <text evidence="2 14">Carbohydrate degradation; glycolysis; pyruvate from D-glyceraldehyde 3-phosphate: step 5/5.</text>
</comment>
<evidence type="ECO:0000256" key="3">
    <source>
        <dbReference type="ARBA" id="ARBA00008663"/>
    </source>
</evidence>
<dbReference type="RefSeq" id="WP_345667121.1">
    <property type="nucleotide sequence ID" value="NZ_BAABKE010000002.1"/>
</dbReference>
<keyword evidence="7" id="KW-0547">Nucleotide-binding</keyword>
<evidence type="ECO:0000259" key="15">
    <source>
        <dbReference type="Pfam" id="PF00224"/>
    </source>
</evidence>
<evidence type="ECO:0000256" key="5">
    <source>
        <dbReference type="ARBA" id="ARBA00022679"/>
    </source>
</evidence>
<feature type="domain" description="Pyruvate kinase barrel" evidence="15">
    <location>
        <begin position="3"/>
        <end position="325"/>
    </location>
</feature>
<dbReference type="InterPro" id="IPR018209">
    <property type="entry name" value="Pyrv_Knase_AS"/>
</dbReference>
<gene>
    <name evidence="17" type="primary">pyk</name>
    <name evidence="17" type="ORF">GCM10023338_05880</name>
</gene>
<dbReference type="EC" id="2.7.1.40" evidence="4 13"/>
<dbReference type="NCBIfam" id="TIGR01064">
    <property type="entry name" value="pyruv_kin"/>
    <property type="match status" value="1"/>
</dbReference>
<keyword evidence="17" id="KW-0548">Nucleotidyltransferase</keyword>
<evidence type="ECO:0000256" key="8">
    <source>
        <dbReference type="ARBA" id="ARBA00022777"/>
    </source>
</evidence>
<keyword evidence="6" id="KW-0479">Metal-binding</keyword>
<dbReference type="PROSITE" id="PS00110">
    <property type="entry name" value="PYRUVATE_KINASE"/>
    <property type="match status" value="1"/>
</dbReference>
<organism evidence="17 18">
    <name type="scientific">Wohlfahrtiimonas larvae</name>
    <dbReference type="NCBI Taxonomy" id="1157986"/>
    <lineage>
        <taxon>Bacteria</taxon>
        <taxon>Pseudomonadati</taxon>
        <taxon>Pseudomonadota</taxon>
        <taxon>Gammaproteobacteria</taxon>
        <taxon>Cardiobacteriales</taxon>
        <taxon>Ignatzschineriaceae</taxon>
        <taxon>Wohlfahrtiimonas</taxon>
    </lineage>
</organism>
<dbReference type="InterPro" id="IPR011037">
    <property type="entry name" value="Pyrv_Knase-like_insert_dom_sf"/>
</dbReference>
<evidence type="ECO:0000256" key="9">
    <source>
        <dbReference type="ARBA" id="ARBA00022840"/>
    </source>
</evidence>
<keyword evidence="10 14" id="KW-0460">Magnesium</keyword>
<name>A0ABP9MFT2_9GAMM</name>
<feature type="domain" description="Pyruvate kinase C-terminal" evidence="16">
    <location>
        <begin position="359"/>
        <end position="472"/>
    </location>
</feature>
<dbReference type="Gene3D" id="2.40.33.10">
    <property type="entry name" value="PK beta-barrel domain-like"/>
    <property type="match status" value="1"/>
</dbReference>
<evidence type="ECO:0000256" key="7">
    <source>
        <dbReference type="ARBA" id="ARBA00022741"/>
    </source>
</evidence>
<dbReference type="GO" id="GO:0016779">
    <property type="term" value="F:nucleotidyltransferase activity"/>
    <property type="evidence" value="ECO:0007669"/>
    <property type="project" value="UniProtKB-KW"/>
</dbReference>
<dbReference type="InterPro" id="IPR001697">
    <property type="entry name" value="Pyr_Knase"/>
</dbReference>
<evidence type="ECO:0000313" key="17">
    <source>
        <dbReference type="EMBL" id="GAA5095982.1"/>
    </source>
</evidence>
<evidence type="ECO:0000259" key="16">
    <source>
        <dbReference type="Pfam" id="PF02887"/>
    </source>
</evidence>
<dbReference type="EMBL" id="BAABKE010000002">
    <property type="protein sequence ID" value="GAA5095982.1"/>
    <property type="molecule type" value="Genomic_DNA"/>
</dbReference>
<evidence type="ECO:0000313" key="18">
    <source>
        <dbReference type="Proteomes" id="UP001500631"/>
    </source>
</evidence>
<dbReference type="GO" id="GO:0016301">
    <property type="term" value="F:kinase activity"/>
    <property type="evidence" value="ECO:0007669"/>
    <property type="project" value="UniProtKB-KW"/>
</dbReference>
<keyword evidence="12 17" id="KW-0670">Pyruvate</keyword>
<comment type="caution">
    <text evidence="17">The sequence shown here is derived from an EMBL/GenBank/DDBJ whole genome shotgun (WGS) entry which is preliminary data.</text>
</comment>
<evidence type="ECO:0000256" key="11">
    <source>
        <dbReference type="ARBA" id="ARBA00023152"/>
    </source>
</evidence>
<keyword evidence="5 14" id="KW-0808">Transferase</keyword>
<dbReference type="NCBIfam" id="NF004978">
    <property type="entry name" value="PRK06354.1"/>
    <property type="match status" value="1"/>
</dbReference>
<evidence type="ECO:0000256" key="12">
    <source>
        <dbReference type="ARBA" id="ARBA00023317"/>
    </source>
</evidence>
<sequence>MQRRTKIVATLGPATDRAGVLEGIIKAGVNVVRLNFSHGTHEDHIKRVNAVREISDRLNIKVGILSDLQGPKIRIEKFVDGSVILEEGATFILDSQYDDNAGTAERVGIAYKELVNDVKPQDILLLDDGKIVVEVTAVKGSEVHTKVNIGGVLSNRKGINLQGGGLSAPALTDKDKEDLICAANFQTDYVAVSFPRNGSDMDEARALLEKAGSKAHLVAKIERIEAVTNIDEIILASDAIMVARGDLAVEIGDSKLMGAQKRMIMRARELNRAVITATQMMESMIENSSPTRAEVMDVSNAVLDGTDAVMLSAESAAGKYPVETVKAMAEICIGAESEQFSVLTPNAFIKDRKFNYTDEAIAMSAMVLANHYDVQALVCLTESGTTALLMSRVTSEIPIYGLTRHSETAGRMTLYRGVKPIEFSVHHANEEDVVGEVMHVLKEHKAVKSGDRIIITRGSLNFVQGGTNNLRIAVVE</sequence>
<keyword evidence="18" id="KW-1185">Reference proteome</keyword>
<reference evidence="18" key="1">
    <citation type="journal article" date="2019" name="Int. J. Syst. Evol. Microbiol.">
        <title>The Global Catalogue of Microorganisms (GCM) 10K type strain sequencing project: providing services to taxonomists for standard genome sequencing and annotation.</title>
        <authorList>
            <consortium name="The Broad Institute Genomics Platform"/>
            <consortium name="The Broad Institute Genome Sequencing Center for Infectious Disease"/>
            <person name="Wu L."/>
            <person name="Ma J."/>
        </authorList>
    </citation>
    <scope>NUCLEOTIDE SEQUENCE [LARGE SCALE GENOMIC DNA]</scope>
    <source>
        <strain evidence="18">JCM 18424</strain>
    </source>
</reference>
<evidence type="ECO:0000256" key="4">
    <source>
        <dbReference type="ARBA" id="ARBA00012142"/>
    </source>
</evidence>
<evidence type="ECO:0000256" key="1">
    <source>
        <dbReference type="ARBA" id="ARBA00001958"/>
    </source>
</evidence>
<dbReference type="InterPro" id="IPR015793">
    <property type="entry name" value="Pyrv_Knase_brl"/>
</dbReference>
<dbReference type="SUPFAM" id="SSF50800">
    <property type="entry name" value="PK beta-barrel domain-like"/>
    <property type="match status" value="1"/>
</dbReference>
<dbReference type="InterPro" id="IPR015813">
    <property type="entry name" value="Pyrv/PenolPyrv_kinase-like_dom"/>
</dbReference>
<dbReference type="InterPro" id="IPR015806">
    <property type="entry name" value="Pyrv_Knase_insert_dom_sf"/>
</dbReference>
<dbReference type="SUPFAM" id="SSF51621">
    <property type="entry name" value="Phosphoenolpyruvate/pyruvate domain"/>
    <property type="match status" value="1"/>
</dbReference>
<dbReference type="NCBIfam" id="NF004491">
    <property type="entry name" value="PRK05826.1"/>
    <property type="match status" value="1"/>
</dbReference>
<keyword evidence="8 14" id="KW-0418">Kinase</keyword>
<dbReference type="Gene3D" id="3.20.20.60">
    <property type="entry name" value="Phosphoenolpyruvate-binding domains"/>
    <property type="match status" value="1"/>
</dbReference>
<evidence type="ECO:0000256" key="2">
    <source>
        <dbReference type="ARBA" id="ARBA00004997"/>
    </source>
</evidence>
<evidence type="ECO:0000256" key="14">
    <source>
        <dbReference type="RuleBase" id="RU000504"/>
    </source>
</evidence>
<evidence type="ECO:0000256" key="10">
    <source>
        <dbReference type="ARBA" id="ARBA00022842"/>
    </source>
</evidence>
<comment type="cofactor">
    <cofactor evidence="1">
        <name>K(+)</name>
        <dbReference type="ChEBI" id="CHEBI:29103"/>
    </cofactor>
</comment>
<comment type="catalytic activity">
    <reaction evidence="14">
        <text>pyruvate + ATP = phosphoenolpyruvate + ADP + H(+)</text>
        <dbReference type="Rhea" id="RHEA:18157"/>
        <dbReference type="ChEBI" id="CHEBI:15361"/>
        <dbReference type="ChEBI" id="CHEBI:15378"/>
        <dbReference type="ChEBI" id="CHEBI:30616"/>
        <dbReference type="ChEBI" id="CHEBI:58702"/>
        <dbReference type="ChEBI" id="CHEBI:456216"/>
        <dbReference type="EC" id="2.7.1.40"/>
    </reaction>
</comment>
<dbReference type="InterPro" id="IPR015795">
    <property type="entry name" value="Pyrv_Knase_C"/>
</dbReference>
<keyword evidence="9" id="KW-0067">ATP-binding</keyword>
<evidence type="ECO:0000256" key="13">
    <source>
        <dbReference type="NCBIfam" id="TIGR01064"/>
    </source>
</evidence>
<dbReference type="InterPro" id="IPR036918">
    <property type="entry name" value="Pyrv_Knase_C_sf"/>
</dbReference>
<dbReference type="Proteomes" id="UP001500631">
    <property type="component" value="Unassembled WGS sequence"/>
</dbReference>
<dbReference type="SUPFAM" id="SSF52935">
    <property type="entry name" value="PK C-terminal domain-like"/>
    <property type="match status" value="1"/>
</dbReference>
<dbReference type="Pfam" id="PF02887">
    <property type="entry name" value="PK_C"/>
    <property type="match status" value="1"/>
</dbReference>
<proteinExistence type="inferred from homology"/>
<protein>
    <recommendedName>
        <fullName evidence="4 13">Pyruvate kinase</fullName>
        <ecNumber evidence="4 13">2.7.1.40</ecNumber>
    </recommendedName>
</protein>
<evidence type="ECO:0000256" key="6">
    <source>
        <dbReference type="ARBA" id="ARBA00022723"/>
    </source>
</evidence>
<dbReference type="InterPro" id="IPR040442">
    <property type="entry name" value="Pyrv_kinase-like_dom_sf"/>
</dbReference>
<comment type="similarity">
    <text evidence="3 14">Belongs to the pyruvate kinase family.</text>
</comment>
<accession>A0ABP9MFT2</accession>
<keyword evidence="11 14" id="KW-0324">Glycolysis</keyword>
<dbReference type="Gene3D" id="3.40.1380.20">
    <property type="entry name" value="Pyruvate kinase, C-terminal domain"/>
    <property type="match status" value="1"/>
</dbReference>